<dbReference type="Gene3D" id="3.30.465.10">
    <property type="match status" value="1"/>
</dbReference>
<evidence type="ECO:0000256" key="10">
    <source>
        <dbReference type="SAM" id="MobiDB-lite"/>
    </source>
</evidence>
<dbReference type="InterPro" id="IPR036318">
    <property type="entry name" value="FAD-bd_PCMH-like_sf"/>
</dbReference>
<dbReference type="PROSITE" id="PS51846">
    <property type="entry name" value="CNNM"/>
    <property type="match status" value="1"/>
</dbReference>
<organism evidence="14 15">
    <name type="scientific">Candidatus Gemmiger excrementipullorum</name>
    <dbReference type="NCBI Taxonomy" id="2838610"/>
    <lineage>
        <taxon>Bacteria</taxon>
        <taxon>Bacillati</taxon>
        <taxon>Bacillota</taxon>
        <taxon>Clostridia</taxon>
        <taxon>Eubacteriales</taxon>
        <taxon>Gemmiger</taxon>
    </lineage>
</organism>
<evidence type="ECO:0000256" key="8">
    <source>
        <dbReference type="PROSITE-ProRule" id="PRU00703"/>
    </source>
</evidence>
<dbReference type="InterPro" id="IPR044751">
    <property type="entry name" value="Ion_transp-like_CBS"/>
</dbReference>
<dbReference type="Proteomes" id="UP000886751">
    <property type="component" value="Unassembled WGS sequence"/>
</dbReference>
<accession>A0A9D2BV85</accession>
<sequence length="473" mass="52172">MDSLPSQILLQVVFILLNAFFAGSEIAFLSLNSVKLSKMAEGGDKTAARLLALVENPNRFLSAIQVAITLSGFLGAAFGTENFSGYLTDALVSLNLPLPQGVLSVFSMVVITIVISFFSIAFGEMVPKRIAMQQPYAWARAALGVVKGISVLFAPMMILLDVTTNGSLRLLGLKTEAEDDAASEEDIRLMVENSGEQGAIAQEEQQWIENVFDFGDMVASDAMTPEPDVTAFPVDEDADEILQAIQTTGLSRYPVYEDDINDIIGILNARDFLLNLQREEPRTLKELLRPAYFVPESVHADQLFKDMQSQKHHLAIVVDEYGGTAGVVTIEDLLEQIVGNIYDEFDPEEPQPIVRVSDTVWRAQGSLRIDELTEALEIETPEDADYDTLGGMVMSCLHAIPADGSQFTVETNGLRIRVEKVEDRKVVWALIEKLPPETPEEDDKHRDRRDRRGPDAEPAPALPENAGEHPNQE</sequence>
<evidence type="ECO:0000259" key="12">
    <source>
        <dbReference type="PROSITE" id="PS51371"/>
    </source>
</evidence>
<evidence type="ECO:0000256" key="3">
    <source>
        <dbReference type="ARBA" id="ARBA00022692"/>
    </source>
</evidence>
<feature type="domain" description="CNNM transmembrane" evidence="13">
    <location>
        <begin position="1"/>
        <end position="204"/>
    </location>
</feature>
<dbReference type="Pfam" id="PF00571">
    <property type="entry name" value="CBS"/>
    <property type="match status" value="2"/>
</dbReference>
<evidence type="ECO:0000256" key="1">
    <source>
        <dbReference type="ARBA" id="ARBA00004141"/>
    </source>
</evidence>
<reference evidence="14" key="1">
    <citation type="journal article" date="2021" name="PeerJ">
        <title>Extensive microbial diversity within the chicken gut microbiome revealed by metagenomics and culture.</title>
        <authorList>
            <person name="Gilroy R."/>
            <person name="Ravi A."/>
            <person name="Getino M."/>
            <person name="Pursley I."/>
            <person name="Horton D.L."/>
            <person name="Alikhan N.F."/>
            <person name="Baker D."/>
            <person name="Gharbi K."/>
            <person name="Hall N."/>
            <person name="Watson M."/>
            <person name="Adriaenssens E.M."/>
            <person name="Foster-Nyarko E."/>
            <person name="Jarju S."/>
            <person name="Secka A."/>
            <person name="Antonio M."/>
            <person name="Oren A."/>
            <person name="Chaudhuri R.R."/>
            <person name="La Ragione R."/>
            <person name="Hildebrand F."/>
            <person name="Pallen M.J."/>
        </authorList>
    </citation>
    <scope>NUCLEOTIDE SEQUENCE</scope>
    <source>
        <strain evidence="14">ChiHecec2B26-7398</strain>
    </source>
</reference>
<keyword evidence="7 9" id="KW-0472">Membrane</keyword>
<keyword evidence="6 8" id="KW-0129">CBS domain</keyword>
<dbReference type="FunFam" id="3.10.580.10:FF:000002">
    <property type="entry name" value="Magnesium/cobalt efflux protein CorC"/>
    <property type="match status" value="1"/>
</dbReference>
<dbReference type="InterPro" id="IPR002550">
    <property type="entry name" value="CNNM"/>
</dbReference>
<dbReference type="Pfam" id="PF01595">
    <property type="entry name" value="CNNM"/>
    <property type="match status" value="1"/>
</dbReference>
<dbReference type="Pfam" id="PF03471">
    <property type="entry name" value="CorC_HlyC"/>
    <property type="match status" value="1"/>
</dbReference>
<feature type="domain" description="CBS" evidence="12">
    <location>
        <begin position="287"/>
        <end position="344"/>
    </location>
</feature>
<evidence type="ECO:0000313" key="14">
    <source>
        <dbReference type="EMBL" id="HIX94689.1"/>
    </source>
</evidence>
<dbReference type="AlphaFoldDB" id="A0A9D2BV85"/>
<dbReference type="SUPFAM" id="SSF54631">
    <property type="entry name" value="CBS-domain pair"/>
    <property type="match status" value="1"/>
</dbReference>
<feature type="transmembrane region" description="Helical" evidence="11">
    <location>
        <begin position="100"/>
        <end position="126"/>
    </location>
</feature>
<dbReference type="SMART" id="SM00116">
    <property type="entry name" value="CBS"/>
    <property type="match status" value="2"/>
</dbReference>
<dbReference type="InterPro" id="IPR000644">
    <property type="entry name" value="CBS_dom"/>
</dbReference>
<dbReference type="SMART" id="SM01091">
    <property type="entry name" value="CorC_HlyC"/>
    <property type="match status" value="1"/>
</dbReference>
<feature type="transmembrane region" description="Helical" evidence="11">
    <location>
        <begin position="60"/>
        <end position="80"/>
    </location>
</feature>
<keyword evidence="5 9" id="KW-1133">Transmembrane helix</keyword>
<keyword evidence="4" id="KW-0677">Repeat</keyword>
<dbReference type="PROSITE" id="PS51371">
    <property type="entry name" value="CBS"/>
    <property type="match status" value="2"/>
</dbReference>
<evidence type="ECO:0000256" key="2">
    <source>
        <dbReference type="ARBA" id="ARBA00006337"/>
    </source>
</evidence>
<evidence type="ECO:0000256" key="7">
    <source>
        <dbReference type="ARBA" id="ARBA00023136"/>
    </source>
</evidence>
<evidence type="ECO:0000256" key="4">
    <source>
        <dbReference type="ARBA" id="ARBA00022737"/>
    </source>
</evidence>
<dbReference type="CDD" id="cd04590">
    <property type="entry name" value="CBS_pair_CorC_HlyC_assoc"/>
    <property type="match status" value="1"/>
</dbReference>
<evidence type="ECO:0000256" key="6">
    <source>
        <dbReference type="ARBA" id="ARBA00023122"/>
    </source>
</evidence>
<dbReference type="GO" id="GO:0050660">
    <property type="term" value="F:flavin adenine dinucleotide binding"/>
    <property type="evidence" value="ECO:0007669"/>
    <property type="project" value="InterPro"/>
</dbReference>
<comment type="caution">
    <text evidence="14">The sequence shown here is derived from an EMBL/GenBank/DDBJ whole genome shotgun (WGS) entry which is preliminary data.</text>
</comment>
<evidence type="ECO:0000259" key="13">
    <source>
        <dbReference type="PROSITE" id="PS51846"/>
    </source>
</evidence>
<feature type="compositionally biased region" description="Basic and acidic residues" evidence="10">
    <location>
        <begin position="442"/>
        <end position="455"/>
    </location>
</feature>
<reference evidence="14" key="2">
    <citation type="submission" date="2021-04" db="EMBL/GenBank/DDBJ databases">
        <authorList>
            <person name="Gilroy R."/>
        </authorList>
    </citation>
    <scope>NUCLEOTIDE SEQUENCE</scope>
    <source>
        <strain evidence="14">ChiHecec2B26-7398</strain>
    </source>
</reference>
<dbReference type="InterPro" id="IPR016169">
    <property type="entry name" value="FAD-bd_PCMH_sub2"/>
</dbReference>
<feature type="transmembrane region" description="Helical" evidence="11">
    <location>
        <begin position="138"/>
        <end position="160"/>
    </location>
</feature>
<name>A0A9D2BV85_9FIRM</name>
<feature type="region of interest" description="Disordered" evidence="10">
    <location>
        <begin position="432"/>
        <end position="473"/>
    </location>
</feature>
<dbReference type="InterPro" id="IPR046342">
    <property type="entry name" value="CBS_dom_sf"/>
</dbReference>
<feature type="domain" description="CBS" evidence="12">
    <location>
        <begin position="223"/>
        <end position="282"/>
    </location>
</feature>
<evidence type="ECO:0000256" key="11">
    <source>
        <dbReference type="SAM" id="Phobius"/>
    </source>
</evidence>
<dbReference type="InterPro" id="IPR005170">
    <property type="entry name" value="Transptr-assoc_dom"/>
</dbReference>
<evidence type="ECO:0000313" key="15">
    <source>
        <dbReference type="Proteomes" id="UP000886751"/>
    </source>
</evidence>
<comment type="similarity">
    <text evidence="2">Belongs to the UPF0053 family.</text>
</comment>
<proteinExistence type="inferred from homology"/>
<comment type="subcellular location">
    <subcellularLocation>
        <location evidence="1">Membrane</location>
        <topology evidence="1">Multi-pass membrane protein</topology>
    </subcellularLocation>
</comment>
<evidence type="ECO:0000256" key="5">
    <source>
        <dbReference type="ARBA" id="ARBA00022989"/>
    </source>
</evidence>
<dbReference type="GO" id="GO:0005886">
    <property type="term" value="C:plasma membrane"/>
    <property type="evidence" value="ECO:0007669"/>
    <property type="project" value="TreeGrafter"/>
</dbReference>
<protein>
    <submittedName>
        <fullName evidence="14">Hemolysin family protein</fullName>
    </submittedName>
</protein>
<dbReference type="PANTHER" id="PTHR22777">
    <property type="entry name" value="HEMOLYSIN-RELATED"/>
    <property type="match status" value="1"/>
</dbReference>
<dbReference type="SUPFAM" id="SSF56176">
    <property type="entry name" value="FAD-binding/transporter-associated domain-like"/>
    <property type="match status" value="1"/>
</dbReference>
<evidence type="ECO:0000256" key="9">
    <source>
        <dbReference type="PROSITE-ProRule" id="PRU01193"/>
    </source>
</evidence>
<dbReference type="EMBL" id="DXEI01000070">
    <property type="protein sequence ID" value="HIX94689.1"/>
    <property type="molecule type" value="Genomic_DNA"/>
</dbReference>
<dbReference type="Gene3D" id="3.10.580.10">
    <property type="entry name" value="CBS-domain"/>
    <property type="match status" value="1"/>
</dbReference>
<gene>
    <name evidence="14" type="ORF">H9846_04450</name>
</gene>
<keyword evidence="3 9" id="KW-0812">Transmembrane</keyword>
<dbReference type="PANTHER" id="PTHR22777:SF17">
    <property type="entry name" value="UPF0053 PROTEIN SLL0260"/>
    <property type="match status" value="1"/>
</dbReference>
<feature type="transmembrane region" description="Helical" evidence="11">
    <location>
        <begin position="12"/>
        <end position="31"/>
    </location>
</feature>